<protein>
    <submittedName>
        <fullName evidence="1">Uncharacterized protein</fullName>
    </submittedName>
</protein>
<name>A0A0J6WSW8_9FIRM</name>
<keyword evidence="2" id="KW-1185">Reference proteome</keyword>
<dbReference type="Proteomes" id="UP000036503">
    <property type="component" value="Unassembled WGS sequence"/>
</dbReference>
<dbReference type="EMBL" id="LEKT01000055">
    <property type="protein sequence ID" value="KMO85584.1"/>
    <property type="molecule type" value="Genomic_DNA"/>
</dbReference>
<gene>
    <name evidence="1" type="ORF">AB840_12705</name>
</gene>
<evidence type="ECO:0000313" key="1">
    <source>
        <dbReference type="EMBL" id="KMO85584.1"/>
    </source>
</evidence>
<dbReference type="InParanoid" id="A0A0J6WSW8"/>
<reference evidence="1 2" key="1">
    <citation type="submission" date="2015-06" db="EMBL/GenBank/DDBJ databases">
        <title>Draft genome sequence of beer spoilage bacterium Megasphaera cerevisiae type strain 20462.</title>
        <authorList>
            <person name="Kutumbaka K."/>
            <person name="Pasmowitz J."/>
            <person name="Mategko J."/>
            <person name="Reyes D."/>
            <person name="Friedrich A."/>
            <person name="Han S."/>
            <person name="Martens-Habbena W."/>
            <person name="Neal-McKinney J."/>
            <person name="Janagama H.K."/>
            <person name="Nadala C."/>
            <person name="Samadpour M."/>
        </authorList>
    </citation>
    <scope>NUCLEOTIDE SEQUENCE [LARGE SCALE GENOMIC DNA]</scope>
    <source>
        <strain evidence="1 2">DSM 20462</strain>
    </source>
</reference>
<accession>A0A0J6WSW8</accession>
<organism evidence="1 2">
    <name type="scientific">Megasphaera cerevisiae DSM 20462</name>
    <dbReference type="NCBI Taxonomy" id="1122219"/>
    <lineage>
        <taxon>Bacteria</taxon>
        <taxon>Bacillati</taxon>
        <taxon>Bacillota</taxon>
        <taxon>Negativicutes</taxon>
        <taxon>Veillonellales</taxon>
        <taxon>Veillonellaceae</taxon>
        <taxon>Megasphaera</taxon>
    </lineage>
</organism>
<proteinExistence type="predicted"/>
<comment type="caution">
    <text evidence="1">The sequence shown here is derived from an EMBL/GenBank/DDBJ whole genome shotgun (WGS) entry which is preliminary data.</text>
</comment>
<evidence type="ECO:0000313" key="2">
    <source>
        <dbReference type="Proteomes" id="UP000036503"/>
    </source>
</evidence>
<dbReference type="PATRIC" id="fig|1122219.3.peg.2621"/>
<sequence length="75" mass="8390">MTASGTDIAAFMEAGIYGHLIHPCQENVLLPIVFYSGSQGMTVRALTGNARKFYKNDLLNRDFRSDEPLKNALWI</sequence>
<dbReference type="AlphaFoldDB" id="A0A0J6WSW8"/>